<dbReference type="RefSeq" id="WP_054320847.1">
    <property type="nucleotide sequence ID" value="NZ_RYUO01000003.1"/>
</dbReference>
<organism evidence="1 2">
    <name type="scientific">Bifidobacterium pseudolongum subsp. globosum</name>
    <dbReference type="NCBI Taxonomy" id="1690"/>
    <lineage>
        <taxon>Bacteria</taxon>
        <taxon>Bacillati</taxon>
        <taxon>Actinomycetota</taxon>
        <taxon>Actinomycetes</taxon>
        <taxon>Bifidobacteriales</taxon>
        <taxon>Bifidobacteriaceae</taxon>
        <taxon>Bifidobacterium</taxon>
    </lineage>
</organism>
<comment type="caution">
    <text evidence="1">The sequence shown here is derived from an EMBL/GenBank/DDBJ whole genome shotgun (WGS) entry which is preliminary data.</text>
</comment>
<name>A0A4Q5AJS3_9BIFI</name>
<gene>
    <name evidence="1" type="ORF">PG2017B_1093</name>
</gene>
<dbReference type="EMBL" id="RYUT01000003">
    <property type="protein sequence ID" value="RYQ29812.1"/>
    <property type="molecule type" value="Genomic_DNA"/>
</dbReference>
<protein>
    <submittedName>
        <fullName evidence="1">Uncharacterized protein</fullName>
    </submittedName>
</protein>
<dbReference type="Proteomes" id="UP000291920">
    <property type="component" value="Unassembled WGS sequence"/>
</dbReference>
<accession>A0A4Q5AJS3</accession>
<reference evidence="1 2" key="1">
    <citation type="submission" date="2018-12" db="EMBL/GenBank/DDBJ databases">
        <title>Unveiling genomic diversity among members of the Bifidobacterium pseudolongum species, a widely distributed gut commensal of the animal kingdom.</title>
        <authorList>
            <person name="Lugli G.A."/>
            <person name="Duranti S."/>
            <person name="Albert K."/>
            <person name="Mancabelli L."/>
            <person name="Napoli S."/>
            <person name="Viappiani A."/>
            <person name="Anzalone R."/>
            <person name="Longhi G."/>
            <person name="Milani C."/>
            <person name="Turroni F."/>
            <person name="Alessandri G."/>
            <person name="Sela D.A."/>
            <person name="Van Sinderen D."/>
            <person name="Ventura M."/>
        </authorList>
    </citation>
    <scope>NUCLEOTIDE SEQUENCE [LARGE SCALE GENOMIC DNA]</scope>
    <source>
        <strain evidence="1 2">2017B</strain>
    </source>
</reference>
<sequence length="175" mass="20408">MLQVQITEHTTDGREVTRYSDRKYRTMRGVGKDLEQFQRVYHEPRYTLTIIGEPEQRRPRDNSAAIGQVHVGDIFHCMWGYDMTFNDFYEVVAVSATGKTVTTRRIAVRMDGDPCSPARARVRPVLTGDRFIGEPERHLLQAYNNSIYIHINSFSDAFLMEPEDYVRTYDENHLD</sequence>
<dbReference type="AlphaFoldDB" id="A0A4Q5AJS3"/>
<evidence type="ECO:0000313" key="1">
    <source>
        <dbReference type="EMBL" id="RYQ29812.1"/>
    </source>
</evidence>
<evidence type="ECO:0000313" key="2">
    <source>
        <dbReference type="Proteomes" id="UP000291920"/>
    </source>
</evidence>
<proteinExistence type="predicted"/>